<gene>
    <name evidence="3" type="ORF">B0H67DRAFT_550674</name>
</gene>
<dbReference type="Pfam" id="PF00293">
    <property type="entry name" value="NUDIX"/>
    <property type="match status" value="1"/>
</dbReference>
<dbReference type="PROSITE" id="PS51462">
    <property type="entry name" value="NUDIX"/>
    <property type="match status" value="1"/>
</dbReference>
<reference evidence="3" key="1">
    <citation type="submission" date="2023-06" db="EMBL/GenBank/DDBJ databases">
        <title>Genome-scale phylogeny and comparative genomics of the fungal order Sordariales.</title>
        <authorList>
            <consortium name="Lawrence Berkeley National Laboratory"/>
            <person name="Hensen N."/>
            <person name="Bonometti L."/>
            <person name="Westerberg I."/>
            <person name="Brannstrom I.O."/>
            <person name="Guillou S."/>
            <person name="Cros-Aarteil S."/>
            <person name="Calhoun S."/>
            <person name="Haridas S."/>
            <person name="Kuo A."/>
            <person name="Mondo S."/>
            <person name="Pangilinan J."/>
            <person name="Riley R."/>
            <person name="Labutti K."/>
            <person name="Andreopoulos B."/>
            <person name="Lipzen A."/>
            <person name="Chen C."/>
            <person name="Yanf M."/>
            <person name="Daum C."/>
            <person name="Ng V."/>
            <person name="Clum A."/>
            <person name="Steindorff A."/>
            <person name="Ohm R."/>
            <person name="Martin F."/>
            <person name="Silar P."/>
            <person name="Natvig D."/>
            <person name="Lalanne C."/>
            <person name="Gautier V."/>
            <person name="Ament-Velasquez S.L."/>
            <person name="Kruys A."/>
            <person name="Hutchinson M.I."/>
            <person name="Powell A.J."/>
            <person name="Barry K."/>
            <person name="Miller A.N."/>
            <person name="Grigoriev I.V."/>
            <person name="Debuchy R."/>
            <person name="Gladieux P."/>
            <person name="Thoren M.H."/>
            <person name="Johannesson H."/>
        </authorList>
    </citation>
    <scope>NUCLEOTIDE SEQUENCE</scope>
    <source>
        <strain evidence="3">SMH4607-1</strain>
    </source>
</reference>
<keyword evidence="4" id="KW-1185">Reference proteome</keyword>
<evidence type="ECO:0000259" key="2">
    <source>
        <dbReference type="PROSITE" id="PS51462"/>
    </source>
</evidence>
<evidence type="ECO:0000256" key="1">
    <source>
        <dbReference type="ARBA" id="ARBA00022801"/>
    </source>
</evidence>
<keyword evidence="1" id="KW-0378">Hydrolase</keyword>
<dbReference type="Proteomes" id="UP001172102">
    <property type="component" value="Unassembled WGS sequence"/>
</dbReference>
<dbReference type="EMBL" id="JAUKUA010000002">
    <property type="protein sequence ID" value="KAK0725027.1"/>
    <property type="molecule type" value="Genomic_DNA"/>
</dbReference>
<dbReference type="InterPro" id="IPR020084">
    <property type="entry name" value="NUDIX_hydrolase_CS"/>
</dbReference>
<feature type="domain" description="Nudix hydrolase" evidence="2">
    <location>
        <begin position="23"/>
        <end position="191"/>
    </location>
</feature>
<name>A0AA40AZY3_9PEZI</name>
<sequence length="218" mass="23876">MSTPNDDTATTQITIPSLLPSSNFYLAAGTITLDPHRCRLLTIHNPTTHITKLPRGHQDWDEPLPLTARRETLEETGVHPTLLAVPLSTRCTAPTSSDHALHAEAGRARWDEAGDVLLEGSARLVEPVAMMTHYQPDGALAVVFWYVALADSEAGAVCEPEAGCEARWVGYEEGVRAMVNGDYVKVIQQAIRLVGIIEEMDGPLTWYLTGAQHLDNRE</sequence>
<comment type="caution">
    <text evidence="3">The sequence shown here is derived from an EMBL/GenBank/DDBJ whole genome shotgun (WGS) entry which is preliminary data.</text>
</comment>
<dbReference type="AlphaFoldDB" id="A0AA40AZY3"/>
<evidence type="ECO:0000313" key="4">
    <source>
        <dbReference type="Proteomes" id="UP001172102"/>
    </source>
</evidence>
<dbReference type="InterPro" id="IPR000086">
    <property type="entry name" value="NUDIX_hydrolase_dom"/>
</dbReference>
<evidence type="ECO:0000313" key="3">
    <source>
        <dbReference type="EMBL" id="KAK0725027.1"/>
    </source>
</evidence>
<dbReference type="GO" id="GO:0016787">
    <property type="term" value="F:hydrolase activity"/>
    <property type="evidence" value="ECO:0007669"/>
    <property type="project" value="UniProtKB-KW"/>
</dbReference>
<organism evidence="3 4">
    <name type="scientific">Lasiosphaeris hirsuta</name>
    <dbReference type="NCBI Taxonomy" id="260670"/>
    <lineage>
        <taxon>Eukaryota</taxon>
        <taxon>Fungi</taxon>
        <taxon>Dikarya</taxon>
        <taxon>Ascomycota</taxon>
        <taxon>Pezizomycotina</taxon>
        <taxon>Sordariomycetes</taxon>
        <taxon>Sordariomycetidae</taxon>
        <taxon>Sordariales</taxon>
        <taxon>Lasiosphaeriaceae</taxon>
        <taxon>Lasiosphaeris</taxon>
    </lineage>
</organism>
<dbReference type="SUPFAM" id="SSF55811">
    <property type="entry name" value="Nudix"/>
    <property type="match status" value="1"/>
</dbReference>
<protein>
    <recommendedName>
        <fullName evidence="2">Nudix hydrolase domain-containing protein</fullName>
    </recommendedName>
</protein>
<accession>A0AA40AZY3</accession>
<dbReference type="InterPro" id="IPR015797">
    <property type="entry name" value="NUDIX_hydrolase-like_dom_sf"/>
</dbReference>
<dbReference type="Gene3D" id="3.90.79.10">
    <property type="entry name" value="Nucleoside Triphosphate Pyrophosphohydrolase"/>
    <property type="match status" value="1"/>
</dbReference>
<dbReference type="PROSITE" id="PS00893">
    <property type="entry name" value="NUDIX_BOX"/>
    <property type="match status" value="1"/>
</dbReference>
<proteinExistence type="predicted"/>